<dbReference type="PANTHER" id="PTHR30121">
    <property type="entry name" value="UNCHARACTERIZED PROTEIN YJGR-RELATED"/>
    <property type="match status" value="1"/>
</dbReference>
<dbReference type="InterPro" id="IPR003593">
    <property type="entry name" value="AAA+_ATPase"/>
</dbReference>
<proteinExistence type="predicted"/>
<evidence type="ECO:0000313" key="3">
    <source>
        <dbReference type="EMBL" id="TDO32560.1"/>
    </source>
</evidence>
<dbReference type="SMART" id="SM00382">
    <property type="entry name" value="AAA"/>
    <property type="match status" value="1"/>
</dbReference>
<dbReference type="Proteomes" id="UP000294901">
    <property type="component" value="Unassembled WGS sequence"/>
</dbReference>
<keyword evidence="4" id="KW-1185">Reference proteome</keyword>
<dbReference type="Gene3D" id="3.40.50.300">
    <property type="entry name" value="P-loop containing nucleotide triphosphate hydrolases"/>
    <property type="match status" value="2"/>
</dbReference>
<evidence type="ECO:0000313" key="4">
    <source>
        <dbReference type="Proteomes" id="UP000294901"/>
    </source>
</evidence>
<dbReference type="InterPro" id="IPR051162">
    <property type="entry name" value="T4SS_component"/>
</dbReference>
<feature type="region of interest" description="Disordered" evidence="1">
    <location>
        <begin position="599"/>
        <end position="645"/>
    </location>
</feature>
<dbReference type="EMBL" id="SNWR01000002">
    <property type="protein sequence ID" value="TDO32560.1"/>
    <property type="molecule type" value="Genomic_DNA"/>
</dbReference>
<gene>
    <name evidence="3" type="ORF">C8E87_8025</name>
</gene>
<dbReference type="Pfam" id="PF01935">
    <property type="entry name" value="DUF87"/>
    <property type="match status" value="1"/>
</dbReference>
<evidence type="ECO:0000256" key="1">
    <source>
        <dbReference type="SAM" id="MobiDB-lite"/>
    </source>
</evidence>
<dbReference type="RefSeq" id="WP_133878515.1">
    <property type="nucleotide sequence ID" value="NZ_BOMD01000033.1"/>
</dbReference>
<dbReference type="SUPFAM" id="SSF52540">
    <property type="entry name" value="P-loop containing nucleoside triphosphate hydrolases"/>
    <property type="match status" value="1"/>
</dbReference>
<dbReference type="InterPro" id="IPR027417">
    <property type="entry name" value="P-loop_NTPase"/>
</dbReference>
<dbReference type="PANTHER" id="PTHR30121:SF6">
    <property type="entry name" value="SLR6007 PROTEIN"/>
    <property type="match status" value="1"/>
</dbReference>
<dbReference type="AlphaFoldDB" id="A0A4R6JA71"/>
<evidence type="ECO:0000259" key="2">
    <source>
        <dbReference type="SMART" id="SM00382"/>
    </source>
</evidence>
<sequence length="1072" mass="116139">MSQRELKALAALRLHWAPVPEDVWMPSPFHVDGLHRGAERTVSAGLDDAAASIGPSPIGVALIGQGGAGKTHFLGWTRQQIQDRGGYFFLIELVDPTRFWDSAMASILEGLAVRPATGGTQLRMLLQRLIFRTDLAPEQYAEILGGTELTLPTLDSFVNGLRVDNPQLVRECQDTLRALVLYNSVNPLAQDVAQTFLTSCAEREPGERAVWRIRQETRPAEFLLRDVSRILAVTGPAVIAVDQLDPVFAQLRTAGDEELPGQWQHLLQLNNLAANLMQLRETTRRTLTVVACLPETWELVRRRAISTVMDRFREANQLSAIPDEATGRALVSRRFSPQFSQVGFDPPYETWPIHPDAFALVTTFTPRLLLKRVDAHIRHCVDSNRVIELRSLDDEIATAEIWETAPRDGLAAIDDLFSRLQVDAKAEVAAALDPVSEDEYMPPLLSAGLRAWTIERRVTDHCEFDIPTKGKPLLHARLRVRTEDGSEREDHFAFRAVSAEHWRTVTSKIENARLKAGHDGSAGRSLFLLRPQGGPWPTYPSVQKALVQFEQAGGRRLGIAEKDLRVFAALRMLLENNPDGLANWLSKRTPAGGTTVLREALGDPDGFASEGPASPVPDLDAPARPEPGLAPEELNAPARAPSSTAKTRIKTVHVPPMITIGVAQDPLRIELSSLRKHVALFAGSGSGKTVLIRRLVEECALHGVSAIVLDPNNDLARLGDPWPHPPVGWGPDDPARAGEYLANTDVVIWTPRWEAGRPLAFQPLPDLAATLYDPDEFSQAVDVAVAALAPRAKVDGGTVKATHSRAVLTEALRAFAKQGRSGLGDFVGFLGALPEGASRMTQSAKLAAEMAETLTAAMVNDPLFGGGGTPLDPGVLLTPAEGKKARVSVISFVGLPSDNQRQSFVNQLQMALFAWVKRHPAGDRPLGGLFVMDEAQTLAPSGAMTPCTASTVALASQARKYGLGLVFATQAPKGLHNRIPGNASTQFFGLLNSPVQIAAARDLAHAKGGDMPDVGRLGAGQFYVALEGTSFVKAQTPLCLTHHPASPLTTEEVVQRARASVDRTNVPSVADE</sequence>
<dbReference type="InterPro" id="IPR002789">
    <property type="entry name" value="HerA_central"/>
</dbReference>
<feature type="domain" description="AAA+ ATPase" evidence="2">
    <location>
        <begin position="674"/>
        <end position="994"/>
    </location>
</feature>
<comment type="caution">
    <text evidence="3">The sequence shown here is derived from an EMBL/GenBank/DDBJ whole genome shotgun (WGS) entry which is preliminary data.</text>
</comment>
<organism evidence="3 4">
    <name type="scientific">Paractinoplanes brasiliensis</name>
    <dbReference type="NCBI Taxonomy" id="52695"/>
    <lineage>
        <taxon>Bacteria</taxon>
        <taxon>Bacillati</taxon>
        <taxon>Actinomycetota</taxon>
        <taxon>Actinomycetes</taxon>
        <taxon>Micromonosporales</taxon>
        <taxon>Micromonosporaceae</taxon>
        <taxon>Paractinoplanes</taxon>
    </lineage>
</organism>
<protein>
    <submittedName>
        <fullName evidence="3">Uncharacterized protein DUF87</fullName>
    </submittedName>
</protein>
<name>A0A4R6JA71_9ACTN</name>
<accession>A0A4R6JA71</accession>
<reference evidence="3 4" key="1">
    <citation type="submission" date="2019-03" db="EMBL/GenBank/DDBJ databases">
        <title>Sequencing the genomes of 1000 actinobacteria strains.</title>
        <authorList>
            <person name="Klenk H.-P."/>
        </authorList>
    </citation>
    <scope>NUCLEOTIDE SEQUENCE [LARGE SCALE GENOMIC DNA]</scope>
    <source>
        <strain evidence="3 4">DSM 43805</strain>
    </source>
</reference>
<dbReference type="OrthoDB" id="3881471at2"/>